<reference evidence="2" key="1">
    <citation type="journal article" date="2023" name="Mol. Phylogenet. Evol.">
        <title>Genome-scale phylogeny and comparative genomics of the fungal order Sordariales.</title>
        <authorList>
            <person name="Hensen N."/>
            <person name="Bonometti L."/>
            <person name="Westerberg I."/>
            <person name="Brannstrom I.O."/>
            <person name="Guillou S."/>
            <person name="Cros-Aarteil S."/>
            <person name="Calhoun S."/>
            <person name="Haridas S."/>
            <person name="Kuo A."/>
            <person name="Mondo S."/>
            <person name="Pangilinan J."/>
            <person name="Riley R."/>
            <person name="LaButti K."/>
            <person name="Andreopoulos B."/>
            <person name="Lipzen A."/>
            <person name="Chen C."/>
            <person name="Yan M."/>
            <person name="Daum C."/>
            <person name="Ng V."/>
            <person name="Clum A."/>
            <person name="Steindorff A."/>
            <person name="Ohm R.A."/>
            <person name="Martin F."/>
            <person name="Silar P."/>
            <person name="Natvig D.O."/>
            <person name="Lalanne C."/>
            <person name="Gautier V."/>
            <person name="Ament-Velasquez S.L."/>
            <person name="Kruys A."/>
            <person name="Hutchinson M.I."/>
            <person name="Powell A.J."/>
            <person name="Barry K."/>
            <person name="Miller A.N."/>
            <person name="Grigoriev I.V."/>
            <person name="Debuchy R."/>
            <person name="Gladieux P."/>
            <person name="Hiltunen Thoren M."/>
            <person name="Johannesson H."/>
        </authorList>
    </citation>
    <scope>NUCLEOTIDE SEQUENCE [LARGE SCALE GENOMIC DNA]</scope>
    <source>
        <strain evidence="2">CBS 284.82</strain>
    </source>
</reference>
<keyword evidence="2" id="KW-1185">Reference proteome</keyword>
<proteinExistence type="predicted"/>
<name>A0AAN6P6E4_9PEZI</name>
<protein>
    <submittedName>
        <fullName evidence="1">Uncharacterized protein</fullName>
    </submittedName>
</protein>
<accession>A0AAN6P6E4</accession>
<organism evidence="1 2">
    <name type="scientific">Parachaetomium inaequale</name>
    <dbReference type="NCBI Taxonomy" id="2588326"/>
    <lineage>
        <taxon>Eukaryota</taxon>
        <taxon>Fungi</taxon>
        <taxon>Dikarya</taxon>
        <taxon>Ascomycota</taxon>
        <taxon>Pezizomycotina</taxon>
        <taxon>Sordariomycetes</taxon>
        <taxon>Sordariomycetidae</taxon>
        <taxon>Sordariales</taxon>
        <taxon>Chaetomiaceae</taxon>
        <taxon>Parachaetomium</taxon>
    </lineage>
</organism>
<evidence type="ECO:0000313" key="1">
    <source>
        <dbReference type="EMBL" id="KAK4031283.1"/>
    </source>
</evidence>
<evidence type="ECO:0000313" key="2">
    <source>
        <dbReference type="Proteomes" id="UP001303115"/>
    </source>
</evidence>
<dbReference type="EMBL" id="MU854903">
    <property type="protein sequence ID" value="KAK4031283.1"/>
    <property type="molecule type" value="Genomic_DNA"/>
</dbReference>
<comment type="caution">
    <text evidence="1">The sequence shown here is derived from an EMBL/GenBank/DDBJ whole genome shotgun (WGS) entry which is preliminary data.</text>
</comment>
<dbReference type="AlphaFoldDB" id="A0AAN6P6E4"/>
<sequence>MAPQQAIIISAFACSGKSWLSQHAKQLGYTVVDLDSSAFSFRNGTRNPNFLQDYIAEIRSKAQQKIILLVSTHDEVRKALVDSRLWYALVYPKKTLKKEWLQRMVARGSPPQLVAIFDKNWDLFIAQCMNQQGCVHFPLGPQKYLADISRAIVQGFQSRPKSTKS</sequence>
<dbReference type="Proteomes" id="UP001303115">
    <property type="component" value="Unassembled WGS sequence"/>
</dbReference>
<gene>
    <name evidence="1" type="ORF">C8A01DRAFT_21477</name>
</gene>